<comment type="caution">
    <text evidence="1">The sequence shown here is derived from an EMBL/GenBank/DDBJ whole genome shotgun (WGS) entry which is preliminary data.</text>
</comment>
<dbReference type="Gene3D" id="3.40.390.10">
    <property type="entry name" value="Collagenase (Catalytic Domain)"/>
    <property type="match status" value="1"/>
</dbReference>
<dbReference type="Proteomes" id="UP000499080">
    <property type="component" value="Unassembled WGS sequence"/>
</dbReference>
<evidence type="ECO:0000313" key="2">
    <source>
        <dbReference type="Proteomes" id="UP000499080"/>
    </source>
</evidence>
<organism evidence="1 2">
    <name type="scientific">Araneus ventricosus</name>
    <name type="common">Orbweaver spider</name>
    <name type="synonym">Epeira ventricosa</name>
    <dbReference type="NCBI Taxonomy" id="182803"/>
    <lineage>
        <taxon>Eukaryota</taxon>
        <taxon>Metazoa</taxon>
        <taxon>Ecdysozoa</taxon>
        <taxon>Arthropoda</taxon>
        <taxon>Chelicerata</taxon>
        <taxon>Arachnida</taxon>
        <taxon>Araneae</taxon>
        <taxon>Araneomorphae</taxon>
        <taxon>Entelegynae</taxon>
        <taxon>Araneoidea</taxon>
        <taxon>Araneidae</taxon>
        <taxon>Araneus</taxon>
    </lineage>
</organism>
<accession>A0A4Y2HZK2</accession>
<dbReference type="InterPro" id="IPR024079">
    <property type="entry name" value="MetalloPept_cat_dom_sf"/>
</dbReference>
<protein>
    <submittedName>
        <fullName evidence="1">Uncharacterized protein</fullName>
    </submittedName>
</protein>
<dbReference type="AlphaFoldDB" id="A0A4Y2HZK2"/>
<keyword evidence="2" id="KW-1185">Reference proteome</keyword>
<dbReference type="EMBL" id="BGPR01002272">
    <property type="protein sequence ID" value="GBM70773.1"/>
    <property type="molecule type" value="Genomic_DNA"/>
</dbReference>
<evidence type="ECO:0000313" key="1">
    <source>
        <dbReference type="EMBL" id="GBM70773.1"/>
    </source>
</evidence>
<dbReference type="SUPFAM" id="SSF55486">
    <property type="entry name" value="Metalloproteases ('zincins'), catalytic domain"/>
    <property type="match status" value="1"/>
</dbReference>
<name>A0A4Y2HZK2_ARAVE</name>
<dbReference type="GO" id="GO:0008237">
    <property type="term" value="F:metallopeptidase activity"/>
    <property type="evidence" value="ECO:0007669"/>
    <property type="project" value="InterPro"/>
</dbReference>
<reference evidence="1 2" key="1">
    <citation type="journal article" date="2019" name="Sci. Rep.">
        <title>Orb-weaving spider Araneus ventricosus genome elucidates the spidroin gene catalogue.</title>
        <authorList>
            <person name="Kono N."/>
            <person name="Nakamura H."/>
            <person name="Ohtoshi R."/>
            <person name="Moran D.A.P."/>
            <person name="Shinohara A."/>
            <person name="Yoshida Y."/>
            <person name="Fujiwara M."/>
            <person name="Mori M."/>
            <person name="Tomita M."/>
            <person name="Arakawa K."/>
        </authorList>
    </citation>
    <scope>NUCLEOTIDE SEQUENCE [LARGE SCALE GENOMIC DNA]</scope>
</reference>
<sequence length="365" mass="41603">MPAFIDPPLHRRLDPATLKQIFSVEAYEQVPEYEIVEIRALSKTSVDGNEVEDVHLSAFGKDIYLHLKRNKVFENRLKHAKMYTAEMTDKGIQYIEVKDKVEDRGTAYQDIDKMAAVTIRRGENVQIQMDGTIGENLVVKPVPTDILVPQSGVWFPRNFDAHNTNYTSIQEESVAKYPHFLFHCAWGNSSKKSIRLSDFYAMINSSTTGGHRSKRSLVHYAFPEVLLLVDYDSYAVHEFSETKTFNYLASFFNGVDLRFKTLSNPQITLLLTNIIIAKSRGLMPYLEKNRMFLRSFNGRAALADMAKHMFSARRGLPAHDLALLLTKLDMCSLDERSGRCNSTTAGTERAYFVNAFIHNRSTPLK</sequence>
<gene>
    <name evidence="1" type="ORF">AVEN_217399_1</name>
</gene>
<dbReference type="OrthoDB" id="6436590at2759"/>
<proteinExistence type="predicted"/>